<gene>
    <name evidence="2" type="primary">LOC118349022</name>
</gene>
<evidence type="ECO:0000313" key="2">
    <source>
        <dbReference type="RefSeq" id="XP_035548064.1"/>
    </source>
</evidence>
<dbReference type="RefSeq" id="XP_035548064.1">
    <property type="nucleotide sequence ID" value="XM_035692171.1"/>
</dbReference>
<reference evidence="2" key="1">
    <citation type="submission" date="2025-08" db="UniProtKB">
        <authorList>
            <consortium name="RefSeq"/>
        </authorList>
    </citation>
    <scope>IDENTIFICATION</scope>
    <source>
        <tissue evidence="2">Leaves</tissue>
    </source>
</reference>
<proteinExistence type="predicted"/>
<dbReference type="KEGG" id="jre:118349022"/>
<organism evidence="1 2">
    <name type="scientific">Juglans regia</name>
    <name type="common">English walnut</name>
    <dbReference type="NCBI Taxonomy" id="51240"/>
    <lineage>
        <taxon>Eukaryota</taxon>
        <taxon>Viridiplantae</taxon>
        <taxon>Streptophyta</taxon>
        <taxon>Embryophyta</taxon>
        <taxon>Tracheophyta</taxon>
        <taxon>Spermatophyta</taxon>
        <taxon>Magnoliopsida</taxon>
        <taxon>eudicotyledons</taxon>
        <taxon>Gunneridae</taxon>
        <taxon>Pentapetalae</taxon>
        <taxon>rosids</taxon>
        <taxon>fabids</taxon>
        <taxon>Fagales</taxon>
        <taxon>Juglandaceae</taxon>
        <taxon>Juglans</taxon>
    </lineage>
</organism>
<dbReference type="OrthoDB" id="1750575at2759"/>
<dbReference type="AlphaFoldDB" id="A0A6P9EKL6"/>
<protein>
    <submittedName>
        <fullName evidence="2">Uncharacterized protein LOC118349022</fullName>
    </submittedName>
</protein>
<keyword evidence="1" id="KW-1185">Reference proteome</keyword>
<dbReference type="Proteomes" id="UP000235220">
    <property type="component" value="Chromosome 7"/>
</dbReference>
<name>A0A6P9EKL6_JUGRE</name>
<dbReference type="PANTHER" id="PTHR37610">
    <property type="entry name" value="CCHC-TYPE DOMAIN-CONTAINING PROTEIN"/>
    <property type="match status" value="1"/>
</dbReference>
<dbReference type="Pfam" id="PF14223">
    <property type="entry name" value="Retrotran_gag_2"/>
    <property type="match status" value="1"/>
</dbReference>
<dbReference type="InParanoid" id="A0A6P9EKL6"/>
<evidence type="ECO:0000313" key="1">
    <source>
        <dbReference type="Proteomes" id="UP000235220"/>
    </source>
</evidence>
<sequence>MYIRGRGKIGYLTGETKEPEKTDSSYVIWDAENSMVMAWLVNAMDEEISANYMCYSTTKELWDNVSQMYSDLGNYSQIYELQQKISNTHQGEGSVTRYMNCSRKSAILTKEKAV</sequence>
<dbReference type="PANTHER" id="PTHR37610:SF47">
    <property type="entry name" value="RETROTRANSPOSON COPIA-LIKE N-TERMINAL DOMAIN-CONTAINING PROTEIN"/>
    <property type="match status" value="1"/>
</dbReference>
<dbReference type="GeneID" id="118349022"/>
<accession>A0A6P9EKL6</accession>